<name>A0A2K3NX61_TRIPR</name>
<dbReference type="EMBL" id="ASHM01001988">
    <property type="protein sequence ID" value="PNY07616.1"/>
    <property type="molecule type" value="Genomic_DNA"/>
</dbReference>
<dbReference type="Proteomes" id="UP000236291">
    <property type="component" value="Unassembled WGS sequence"/>
</dbReference>
<proteinExistence type="predicted"/>
<organism evidence="1 2">
    <name type="scientific">Trifolium pratense</name>
    <name type="common">Red clover</name>
    <dbReference type="NCBI Taxonomy" id="57577"/>
    <lineage>
        <taxon>Eukaryota</taxon>
        <taxon>Viridiplantae</taxon>
        <taxon>Streptophyta</taxon>
        <taxon>Embryophyta</taxon>
        <taxon>Tracheophyta</taxon>
        <taxon>Spermatophyta</taxon>
        <taxon>Magnoliopsida</taxon>
        <taxon>eudicotyledons</taxon>
        <taxon>Gunneridae</taxon>
        <taxon>Pentapetalae</taxon>
        <taxon>rosids</taxon>
        <taxon>fabids</taxon>
        <taxon>Fabales</taxon>
        <taxon>Fabaceae</taxon>
        <taxon>Papilionoideae</taxon>
        <taxon>50 kb inversion clade</taxon>
        <taxon>NPAAA clade</taxon>
        <taxon>Hologalegina</taxon>
        <taxon>IRL clade</taxon>
        <taxon>Trifolieae</taxon>
        <taxon>Trifolium</taxon>
    </lineage>
</organism>
<gene>
    <name evidence="1" type="ORF">L195_g004117</name>
</gene>
<reference evidence="1 2" key="1">
    <citation type="journal article" date="2014" name="Am. J. Bot.">
        <title>Genome assembly and annotation for red clover (Trifolium pratense; Fabaceae).</title>
        <authorList>
            <person name="Istvanek J."/>
            <person name="Jaros M."/>
            <person name="Krenek A."/>
            <person name="Repkova J."/>
        </authorList>
    </citation>
    <scope>NUCLEOTIDE SEQUENCE [LARGE SCALE GENOMIC DNA]</scope>
    <source>
        <strain evidence="2">cv. Tatra</strain>
        <tissue evidence="1">Young leaves</tissue>
    </source>
</reference>
<dbReference type="AlphaFoldDB" id="A0A2K3NX61"/>
<feature type="non-terminal residue" evidence="1">
    <location>
        <position position="99"/>
    </location>
</feature>
<evidence type="ECO:0000313" key="2">
    <source>
        <dbReference type="Proteomes" id="UP000236291"/>
    </source>
</evidence>
<comment type="caution">
    <text evidence="1">The sequence shown here is derived from an EMBL/GenBank/DDBJ whole genome shotgun (WGS) entry which is preliminary data.</text>
</comment>
<accession>A0A2K3NX61</accession>
<protein>
    <submittedName>
        <fullName evidence="1">Uncharacterized protein</fullName>
    </submittedName>
</protein>
<evidence type="ECO:0000313" key="1">
    <source>
        <dbReference type="EMBL" id="PNY07616.1"/>
    </source>
</evidence>
<reference evidence="1 2" key="2">
    <citation type="journal article" date="2017" name="Front. Plant Sci.">
        <title>Gene Classification and Mining of Molecular Markers Useful in Red Clover (Trifolium pratense) Breeding.</title>
        <authorList>
            <person name="Istvanek J."/>
            <person name="Dluhosova J."/>
            <person name="Dluhos P."/>
            <person name="Patkova L."/>
            <person name="Nedelnik J."/>
            <person name="Repkova J."/>
        </authorList>
    </citation>
    <scope>NUCLEOTIDE SEQUENCE [LARGE SCALE GENOMIC DNA]</scope>
    <source>
        <strain evidence="2">cv. Tatra</strain>
        <tissue evidence="1">Young leaves</tissue>
    </source>
</reference>
<sequence>MCLSSWLCCVACNSPGPTTLGGPGTATSRSSPPPSLVEFLSSVGIEPRTLGCYIAARTDLVYWVWSSVCVDLVLLFRENEVLFKEWIWVSRVFLDLKFG</sequence>